<evidence type="ECO:0000313" key="3">
    <source>
        <dbReference type="Proteomes" id="UP000729402"/>
    </source>
</evidence>
<feature type="region of interest" description="Disordered" evidence="1">
    <location>
        <begin position="126"/>
        <end position="147"/>
    </location>
</feature>
<evidence type="ECO:0000256" key="1">
    <source>
        <dbReference type="SAM" id="MobiDB-lite"/>
    </source>
</evidence>
<evidence type="ECO:0008006" key="4">
    <source>
        <dbReference type="Google" id="ProtNLM"/>
    </source>
</evidence>
<evidence type="ECO:0000313" key="2">
    <source>
        <dbReference type="EMBL" id="KAG8079296.1"/>
    </source>
</evidence>
<keyword evidence="3" id="KW-1185">Reference proteome</keyword>
<proteinExistence type="predicted"/>
<reference evidence="2" key="2">
    <citation type="submission" date="2021-02" db="EMBL/GenBank/DDBJ databases">
        <authorList>
            <person name="Kimball J.A."/>
            <person name="Haas M.W."/>
            <person name="Macchietto M."/>
            <person name="Kono T."/>
            <person name="Duquette J."/>
            <person name="Shao M."/>
        </authorList>
    </citation>
    <scope>NUCLEOTIDE SEQUENCE</scope>
    <source>
        <tissue evidence="2">Fresh leaf tissue</tissue>
    </source>
</reference>
<dbReference type="InterPro" id="IPR044169">
    <property type="entry name" value="PI21"/>
</dbReference>
<dbReference type="EMBL" id="JAAALK010000282">
    <property type="protein sequence ID" value="KAG8079296.1"/>
    <property type="molecule type" value="Genomic_DNA"/>
</dbReference>
<dbReference type="PANTHER" id="PTHR47488">
    <property type="entry name" value="HEAVY METAL TRANSPORT/DETOXIFICATION SUPERFAMILY PROTEIN"/>
    <property type="match status" value="1"/>
</dbReference>
<comment type="caution">
    <text evidence="2">The sequence shown here is derived from an EMBL/GenBank/DDBJ whole genome shotgun (WGS) entry which is preliminary data.</text>
</comment>
<protein>
    <recommendedName>
        <fullName evidence="4">HMA domain-containing protein</fullName>
    </recommendedName>
</protein>
<dbReference type="OrthoDB" id="10583134at2759"/>
<gene>
    <name evidence="2" type="ORF">GUJ93_ZPchr0007g3336</name>
</gene>
<dbReference type="AlphaFoldDB" id="A0A8J5TJ76"/>
<dbReference type="GO" id="GO:1900150">
    <property type="term" value="P:regulation of defense response to fungus"/>
    <property type="evidence" value="ECO:0007669"/>
    <property type="project" value="InterPro"/>
</dbReference>
<dbReference type="PANTHER" id="PTHR47488:SF2">
    <property type="entry name" value="OS07G0682000 PROTEIN"/>
    <property type="match status" value="1"/>
</dbReference>
<reference evidence="2" key="1">
    <citation type="journal article" date="2021" name="bioRxiv">
        <title>Whole Genome Assembly and Annotation of Northern Wild Rice, Zizania palustris L., Supports a Whole Genome Duplication in the Zizania Genus.</title>
        <authorList>
            <person name="Haas M."/>
            <person name="Kono T."/>
            <person name="Macchietto M."/>
            <person name="Millas R."/>
            <person name="McGilp L."/>
            <person name="Shao M."/>
            <person name="Duquette J."/>
            <person name="Hirsch C.N."/>
            <person name="Kimball J."/>
        </authorList>
    </citation>
    <scope>NUCLEOTIDE SEQUENCE</scope>
    <source>
        <tissue evidence="2">Fresh leaf tissue</tissue>
    </source>
</reference>
<organism evidence="2 3">
    <name type="scientific">Zizania palustris</name>
    <name type="common">Northern wild rice</name>
    <dbReference type="NCBI Taxonomy" id="103762"/>
    <lineage>
        <taxon>Eukaryota</taxon>
        <taxon>Viridiplantae</taxon>
        <taxon>Streptophyta</taxon>
        <taxon>Embryophyta</taxon>
        <taxon>Tracheophyta</taxon>
        <taxon>Spermatophyta</taxon>
        <taxon>Magnoliopsida</taxon>
        <taxon>Liliopsida</taxon>
        <taxon>Poales</taxon>
        <taxon>Poaceae</taxon>
        <taxon>BOP clade</taxon>
        <taxon>Oryzoideae</taxon>
        <taxon>Oryzeae</taxon>
        <taxon>Zizaniinae</taxon>
        <taxon>Zizania</taxon>
    </lineage>
</organism>
<accession>A0A8J5TJ76</accession>
<sequence>MAATESTLIIEVDLACGACYTKIQKLLCKIQVKENIKSISYETSKNEVVISGCFNAHALYHTLRCKAGCAIKGYKIPEKIVKPEPPAPEKPKVKPVNTTTVNLEFTQSCVLCHSWPCRCKGVTNDGDGKDKDKAKEAKDKEAKGEAKTTGKVVATTEGTNTTVNLQFTQTCVFCYPWPCRCREGGDPVVPPPPKCNDVPPPPPKCNDGAPPPPKCHAVPPKCNGAAACAGPSQCGGCGKCGGGYGWWPPMPMPMPMQPPCCSRLGCRGCNGGRVLHEQKFEYSEYPANACTVM</sequence>
<name>A0A8J5TJ76_ZIZPA</name>
<dbReference type="Proteomes" id="UP000729402">
    <property type="component" value="Unassembled WGS sequence"/>
</dbReference>